<reference evidence="1" key="1">
    <citation type="submission" date="2006-04" db="EMBL/GenBank/DDBJ databases">
        <title>Identification of a new small cryptic plasmid in Listonella anguillarum serotype O2 strains.</title>
        <authorList>
            <person name="Perez-Pardal L."/>
            <person name="Osorio C.R."/>
            <person name="Lemos M.L."/>
        </authorList>
    </citation>
    <scope>NUCLEOTIDE SEQUENCE [LARGE SCALE GENOMIC DNA]</scope>
    <source>
        <strain evidence="1">PC628.1</strain>
    </source>
</reference>
<gene>
    <name evidence="1" type="primary">mobD</name>
</gene>
<sequence length="121" mass="13896">MTAKKTPTPQSKRLLELEQIMKQRTQQSDQILQQNQVSLEVVWEAFCELQFIVQTLSEESSKQSKTISEQSKIISELSKANSTLATDLRQETESREQLQTTMTSLTQSVDTLIAYLEKQTR</sequence>
<proteinExistence type="predicted"/>
<name>A4Q8I5_VIBAN</name>
<dbReference type="EMBL" id="AM238700">
    <property type="protein sequence ID" value="CAJ87708.1"/>
    <property type="molecule type" value="Genomic_DNA"/>
</dbReference>
<accession>A4Q8I5</accession>
<evidence type="ECO:0000313" key="1">
    <source>
        <dbReference type="EMBL" id="CAJ87708.1"/>
    </source>
</evidence>
<organism evidence="1">
    <name type="scientific">Vibrio anguillarum serovar O2</name>
    <dbReference type="NCBI Taxonomy" id="105260"/>
    <lineage>
        <taxon>Bacteria</taxon>
        <taxon>Pseudomonadati</taxon>
        <taxon>Pseudomonadota</taxon>
        <taxon>Gammaproteobacteria</taxon>
        <taxon>Vibrionales</taxon>
        <taxon>Vibrionaceae</taxon>
        <taxon>Vibrio</taxon>
    </lineage>
</organism>
<protein>
    <submittedName>
        <fullName evidence="1">MobD protein</fullName>
    </submittedName>
</protein>
<dbReference type="AlphaFoldDB" id="A4Q8I5"/>